<keyword evidence="2" id="KW-1185">Reference proteome</keyword>
<accession>A0A6N7PIZ3</accession>
<proteinExistence type="predicted"/>
<gene>
    <name evidence="1" type="ORF">GF068_08580</name>
</gene>
<organism evidence="1 2">
    <name type="scientific">Polyangium spumosum</name>
    <dbReference type="NCBI Taxonomy" id="889282"/>
    <lineage>
        <taxon>Bacteria</taxon>
        <taxon>Pseudomonadati</taxon>
        <taxon>Myxococcota</taxon>
        <taxon>Polyangia</taxon>
        <taxon>Polyangiales</taxon>
        <taxon>Polyangiaceae</taxon>
        <taxon>Polyangium</taxon>
    </lineage>
</organism>
<evidence type="ECO:0000313" key="2">
    <source>
        <dbReference type="Proteomes" id="UP000440224"/>
    </source>
</evidence>
<sequence>MTLTRDGAAEHVVREACGRIEAKTELSSGERADYLAVLWFVAEAEKVPTRLLKLYMSEERLMESELWLSAVAKGEARTQAETVIRILTRRLGGLEPTLQERIRGRADRETLATWYEAAIAVDDAEDAQRLVEVIRKASLP</sequence>
<name>A0A6N7PIZ3_9BACT</name>
<dbReference type="EMBL" id="WJIE01000002">
    <property type="protein sequence ID" value="MRG91979.1"/>
    <property type="molecule type" value="Genomic_DNA"/>
</dbReference>
<comment type="caution">
    <text evidence="1">The sequence shown here is derived from an EMBL/GenBank/DDBJ whole genome shotgun (WGS) entry which is preliminary data.</text>
</comment>
<dbReference type="AlphaFoldDB" id="A0A6N7PIZ3"/>
<dbReference type="Proteomes" id="UP000440224">
    <property type="component" value="Unassembled WGS sequence"/>
</dbReference>
<reference evidence="1 2" key="1">
    <citation type="submission" date="2019-10" db="EMBL/GenBank/DDBJ databases">
        <title>A soil myxobacterium in the family Polyangiaceae.</title>
        <authorList>
            <person name="Li Y."/>
            <person name="Wang J."/>
        </authorList>
    </citation>
    <scope>NUCLEOTIDE SEQUENCE [LARGE SCALE GENOMIC DNA]</scope>
    <source>
        <strain evidence="1 2">DSM 14734</strain>
    </source>
</reference>
<protein>
    <submittedName>
        <fullName evidence="1">Uncharacterized protein</fullName>
    </submittedName>
</protein>
<evidence type="ECO:0000313" key="1">
    <source>
        <dbReference type="EMBL" id="MRG91979.1"/>
    </source>
</evidence>